<feature type="transmembrane region" description="Helical" evidence="8">
    <location>
        <begin position="533"/>
        <end position="552"/>
    </location>
</feature>
<feature type="transmembrane region" description="Helical" evidence="8">
    <location>
        <begin position="453"/>
        <end position="472"/>
    </location>
</feature>
<protein>
    <submittedName>
        <fullName evidence="9">Uncharacterized protein</fullName>
    </submittedName>
</protein>
<evidence type="ECO:0000256" key="3">
    <source>
        <dbReference type="ARBA" id="ARBA00022448"/>
    </source>
</evidence>
<reference evidence="9 10" key="1">
    <citation type="journal article" date="2021" name="Sci. Rep.">
        <title>Genome sequencing of the multicellular alga Astrephomene provides insights into convergent evolution of germ-soma differentiation.</title>
        <authorList>
            <person name="Yamashita S."/>
            <person name="Yamamoto K."/>
            <person name="Matsuzaki R."/>
            <person name="Suzuki S."/>
            <person name="Yamaguchi H."/>
            <person name="Hirooka S."/>
            <person name="Minakuchi Y."/>
            <person name="Miyagishima S."/>
            <person name="Kawachi M."/>
            <person name="Toyoda A."/>
            <person name="Nozaki H."/>
        </authorList>
    </citation>
    <scope>NUCLEOTIDE SEQUENCE [LARGE SCALE GENOMIC DNA]</scope>
    <source>
        <strain evidence="9 10">NIES-4017</strain>
    </source>
</reference>
<gene>
    <name evidence="9" type="ORF">Agub_g3108</name>
</gene>
<dbReference type="AlphaFoldDB" id="A0AAD3HIL3"/>
<name>A0AAD3HIL3_9CHLO</name>
<keyword evidence="5 8" id="KW-1133">Transmembrane helix</keyword>
<evidence type="ECO:0000313" key="9">
    <source>
        <dbReference type="EMBL" id="GFR42217.1"/>
    </source>
</evidence>
<evidence type="ECO:0000256" key="2">
    <source>
        <dbReference type="ARBA" id="ARBA00005697"/>
    </source>
</evidence>
<comment type="similarity">
    <text evidence="2">Belongs to the nucleobase:cation symporter-2 (NCS2) (TC 2.A.40) family. Azg-like subfamily.</text>
</comment>
<keyword evidence="3" id="KW-0813">Transport</keyword>
<evidence type="ECO:0000256" key="6">
    <source>
        <dbReference type="ARBA" id="ARBA00023136"/>
    </source>
</evidence>
<keyword evidence="7" id="KW-0175">Coiled coil</keyword>
<dbReference type="GO" id="GO:0005886">
    <property type="term" value="C:plasma membrane"/>
    <property type="evidence" value="ECO:0007669"/>
    <property type="project" value="TreeGrafter"/>
</dbReference>
<dbReference type="Pfam" id="PF00860">
    <property type="entry name" value="Xan_ur_permease"/>
    <property type="match status" value="2"/>
</dbReference>
<evidence type="ECO:0000256" key="4">
    <source>
        <dbReference type="ARBA" id="ARBA00022692"/>
    </source>
</evidence>
<feature type="transmembrane region" description="Helical" evidence="8">
    <location>
        <begin position="188"/>
        <end position="210"/>
    </location>
</feature>
<dbReference type="GO" id="GO:0015854">
    <property type="term" value="P:guanine transport"/>
    <property type="evidence" value="ECO:0007669"/>
    <property type="project" value="TreeGrafter"/>
</dbReference>
<dbReference type="GO" id="GO:0005345">
    <property type="term" value="F:purine nucleobase transmembrane transporter activity"/>
    <property type="evidence" value="ECO:0007669"/>
    <property type="project" value="TreeGrafter"/>
</dbReference>
<evidence type="ECO:0000256" key="7">
    <source>
        <dbReference type="SAM" id="Coils"/>
    </source>
</evidence>
<dbReference type="PANTHER" id="PTHR43337:SF1">
    <property type="entry name" value="XANTHINE_URACIL PERMEASE C887.17-RELATED"/>
    <property type="match status" value="1"/>
</dbReference>
<feature type="transmembrane region" description="Helical" evidence="8">
    <location>
        <begin position="132"/>
        <end position="151"/>
    </location>
</feature>
<feature type="transmembrane region" description="Helical" evidence="8">
    <location>
        <begin position="478"/>
        <end position="496"/>
    </location>
</feature>
<comment type="caution">
    <text evidence="9">The sequence shown here is derived from an EMBL/GenBank/DDBJ whole genome shotgun (WGS) entry which is preliminary data.</text>
</comment>
<keyword evidence="10" id="KW-1185">Reference proteome</keyword>
<evidence type="ECO:0000256" key="5">
    <source>
        <dbReference type="ARBA" id="ARBA00022989"/>
    </source>
</evidence>
<feature type="transmembrane region" description="Helical" evidence="8">
    <location>
        <begin position="412"/>
        <end position="432"/>
    </location>
</feature>
<feature type="transmembrane region" description="Helical" evidence="8">
    <location>
        <begin position="282"/>
        <end position="299"/>
    </location>
</feature>
<feature type="coiled-coil region" evidence="7">
    <location>
        <begin position="571"/>
        <end position="598"/>
    </location>
</feature>
<feature type="transmembrane region" description="Helical" evidence="8">
    <location>
        <begin position="508"/>
        <end position="527"/>
    </location>
</feature>
<proteinExistence type="inferred from homology"/>
<dbReference type="GO" id="GO:0015853">
    <property type="term" value="P:adenine transport"/>
    <property type="evidence" value="ECO:0007669"/>
    <property type="project" value="TreeGrafter"/>
</dbReference>
<organism evidence="9 10">
    <name type="scientific">Astrephomene gubernaculifera</name>
    <dbReference type="NCBI Taxonomy" id="47775"/>
    <lineage>
        <taxon>Eukaryota</taxon>
        <taxon>Viridiplantae</taxon>
        <taxon>Chlorophyta</taxon>
        <taxon>core chlorophytes</taxon>
        <taxon>Chlorophyceae</taxon>
        <taxon>CS clade</taxon>
        <taxon>Chlamydomonadales</taxon>
        <taxon>Astrephomenaceae</taxon>
        <taxon>Astrephomene</taxon>
    </lineage>
</organism>
<dbReference type="GO" id="GO:0012505">
    <property type="term" value="C:endomembrane system"/>
    <property type="evidence" value="ECO:0007669"/>
    <property type="project" value="UniProtKB-SubCell"/>
</dbReference>
<sequence>MASEEPATEKVGIFDRLNHAVENSAVGRFFSLKERKTTFTTELRAGTVTFLTMAYILAVNGSIVADTGGPCTVDDCEFNKGQPFCMFGSGSGFDPGYLACRERAKRSMVTATAVSSFVACVLMGVVGNLPFGLAPGMGINAFFTYTVVGFFGSGGMISYRDALAAAFIEGWIFFAISVTGLRGKITRIVPKCIMLATSGGIGLFLAFIGLQTENGIGLIAFESATLVTLGGCRIQDRAPMYTIQDTSGVCVVDGQGKLLSGPNLGPPSPNYACANQMKMRSASLWLGIMGGIMMVLLMARGFRGAIMTAILFVTFVSWIPDHAASYLGKSSQIAGGEERYHYFKKVVQRPDTSITDLELDFNAFGKPELWAALISFLYLDLLDCTGTFFSMANYINKRVPGFIDPVTKSFPRMTWAFCVDATSIWIGALLGIPPLTTYIESATGIREGGRTGITAIMIGFYFFIAMFFTPIISAIPPYATGPALILVGALMIENLLDIDWRDYHQAIPAFITIAVIPLTYSIAYGIIAGICSYLLLYLLLLAYDLITAPLYGKSFRRVLDESKPEVFKSIAVLEAEELARIKARVEGLEKDLEDAMKVLTHATSTYSLNAGEEGGKGEVKAATVV</sequence>
<accession>A0AAD3HIL3</accession>
<evidence type="ECO:0000256" key="1">
    <source>
        <dbReference type="ARBA" id="ARBA00004127"/>
    </source>
</evidence>
<dbReference type="InterPro" id="IPR045018">
    <property type="entry name" value="Azg-like"/>
</dbReference>
<evidence type="ECO:0000313" key="10">
    <source>
        <dbReference type="Proteomes" id="UP001054857"/>
    </source>
</evidence>
<dbReference type="InterPro" id="IPR006043">
    <property type="entry name" value="NCS2"/>
</dbReference>
<feature type="transmembrane region" description="Helical" evidence="8">
    <location>
        <begin position="369"/>
        <end position="392"/>
    </location>
</feature>
<keyword evidence="4 8" id="KW-0812">Transmembrane</keyword>
<dbReference type="Proteomes" id="UP001054857">
    <property type="component" value="Unassembled WGS sequence"/>
</dbReference>
<evidence type="ECO:0000256" key="8">
    <source>
        <dbReference type="SAM" id="Phobius"/>
    </source>
</evidence>
<feature type="transmembrane region" description="Helical" evidence="8">
    <location>
        <begin position="108"/>
        <end position="126"/>
    </location>
</feature>
<keyword evidence="6 8" id="KW-0472">Membrane</keyword>
<dbReference type="EMBL" id="BMAR01000003">
    <property type="protein sequence ID" value="GFR42217.1"/>
    <property type="molecule type" value="Genomic_DNA"/>
</dbReference>
<feature type="transmembrane region" description="Helical" evidence="8">
    <location>
        <begin position="163"/>
        <end position="182"/>
    </location>
</feature>
<comment type="subcellular location">
    <subcellularLocation>
        <location evidence="1">Endomembrane system</location>
        <topology evidence="1">Multi-pass membrane protein</topology>
    </subcellularLocation>
</comment>
<dbReference type="PANTHER" id="PTHR43337">
    <property type="entry name" value="XANTHINE/URACIL PERMEASE C887.17-RELATED"/>
    <property type="match status" value="1"/>
</dbReference>